<keyword evidence="7" id="KW-0496">Mitochondrion</keyword>
<evidence type="ECO:0000256" key="8">
    <source>
        <dbReference type="ARBA" id="ARBA00023136"/>
    </source>
</evidence>
<dbReference type="AlphaFoldDB" id="A0A835TBS8"/>
<keyword evidence="9" id="KW-0012">Acyltransferase</keyword>
<evidence type="ECO:0000256" key="9">
    <source>
        <dbReference type="ARBA" id="ARBA00023315"/>
    </source>
</evidence>
<dbReference type="SMART" id="SM00563">
    <property type="entry name" value="PlsC"/>
    <property type="match status" value="1"/>
</dbReference>
<dbReference type="GO" id="GO:0008374">
    <property type="term" value="F:O-acyltransferase activity"/>
    <property type="evidence" value="ECO:0007669"/>
    <property type="project" value="TreeGrafter"/>
</dbReference>
<dbReference type="Proteomes" id="UP000650467">
    <property type="component" value="Unassembled WGS sequence"/>
</dbReference>
<evidence type="ECO:0000313" key="13">
    <source>
        <dbReference type="EMBL" id="KAG2442567.1"/>
    </source>
</evidence>
<feature type="domain" description="Phospholipid/glycerol acyltransferase" evidence="12">
    <location>
        <begin position="230"/>
        <end position="359"/>
    </location>
</feature>
<dbReference type="InterPro" id="IPR002123">
    <property type="entry name" value="Plipid/glycerol_acylTrfase"/>
</dbReference>
<evidence type="ECO:0000256" key="2">
    <source>
        <dbReference type="ARBA" id="ARBA00010524"/>
    </source>
</evidence>
<sequence length="627" mass="63589">MPFQSNIQLIKASYKEFLRKVAAAHRGDGAGEAGPATYYVERVYADASLDQSLAKLQTQLLAAVDVAELRAAYQARKQRAKLRANQIRQAFDDKVSAYLRMASSGHAAGAAAAAAAVPVTVGEAVAAGVAQRGQQPAAVTAAAAGATAAAEAMQRSAGVASTSAGASAGVGTASAAELETIFGSDGLLRRMVLLAVGSAARAYMTGLNSTSVEGGGHLATALERPAGQALITVCNHVAALDDPLVVSALLPEAALQQPDKLRWTLCASDRCFRYAALVPLFRAAKVLPVVRGGGLAQPGMAAAESRLAAGDWVHIFPEGTRSPDGVTLGAVRKGVGRLVASVPEEAPPPLVVPFVHRGMEGVLPRGAVLPATGQKIDVMVGEPIPVADLLAAARTEGWPADRLHTAVAARVSHHLRDLTARLDARRAGLPDPGPSAVPDGDRAAAVSSLDQFDPSDLLLAAAAAERRRAGRGVWAAWERVKFRSALERPGGGSWATQGVAAGAAQQMQVAQAASAPLESRGDHGSFAAGAELRLGLAAGVSASAAAAAAGAAPPMTGASPFLRHLLDWRQEAGWRQGAAAGLAGAGGVRGGGGAVESSWPAKDGMGSGMAVASTMSNGSDAASRCWA</sequence>
<dbReference type="InterPro" id="IPR000872">
    <property type="entry name" value="Tafazzin"/>
</dbReference>
<keyword evidence="5" id="KW-0999">Mitochondrion inner membrane</keyword>
<accession>A0A835TBS8</accession>
<dbReference type="GO" id="GO:0005743">
    <property type="term" value="C:mitochondrial inner membrane"/>
    <property type="evidence" value="ECO:0007669"/>
    <property type="project" value="UniProtKB-SubCell"/>
</dbReference>
<dbReference type="PANTHER" id="PTHR12497">
    <property type="entry name" value="TAZ PROTEIN TAFAZZIN"/>
    <property type="match status" value="1"/>
</dbReference>
<keyword evidence="6" id="KW-0443">Lipid metabolism</keyword>
<gene>
    <name evidence="13" type="ORF">HXX76_002653</name>
</gene>
<evidence type="ECO:0000256" key="1">
    <source>
        <dbReference type="ARBA" id="ARBA00004137"/>
    </source>
</evidence>
<comment type="catalytic activity">
    <reaction evidence="11">
        <text>1'-[1,2-diacyl-sn-glycero-3-phospho],3'-[1-acyl-sn-glycero-3-phospho]-glycerol + a 1,2-diacyl-sn-glycero-3-phosphocholine = a cardiolipin + a 1-acyl-sn-glycero-3-phosphocholine</text>
        <dbReference type="Rhea" id="RHEA:33731"/>
        <dbReference type="ChEBI" id="CHEBI:57643"/>
        <dbReference type="ChEBI" id="CHEBI:58168"/>
        <dbReference type="ChEBI" id="CHEBI:62237"/>
        <dbReference type="ChEBI" id="CHEBI:64743"/>
    </reaction>
    <physiologicalReaction direction="left-to-right" evidence="11">
        <dbReference type="Rhea" id="RHEA:33732"/>
    </physiologicalReaction>
    <physiologicalReaction direction="right-to-left" evidence="11">
        <dbReference type="Rhea" id="RHEA:33733"/>
    </physiologicalReaction>
</comment>
<dbReference type="OrthoDB" id="193467at2759"/>
<name>A0A835TBS8_CHLIN</name>
<comment type="subcellular location">
    <subcellularLocation>
        <location evidence="1">Mitochondrion inner membrane</location>
        <topology evidence="1">Peripheral membrane protein</topology>
        <orientation evidence="1">Intermembrane side</orientation>
    </subcellularLocation>
    <subcellularLocation>
        <location evidence="10">Mitochondrion outer membrane</location>
        <topology evidence="10">Peripheral membrane protein</topology>
        <orientation evidence="10">Intermembrane side</orientation>
    </subcellularLocation>
</comment>
<evidence type="ECO:0000256" key="11">
    <source>
        <dbReference type="ARBA" id="ARBA00047906"/>
    </source>
</evidence>
<dbReference type="CDD" id="cd07989">
    <property type="entry name" value="LPLAT_AGPAT-like"/>
    <property type="match status" value="1"/>
</dbReference>
<dbReference type="GO" id="GO:0006644">
    <property type="term" value="P:phospholipid metabolic process"/>
    <property type="evidence" value="ECO:0007669"/>
    <property type="project" value="InterPro"/>
</dbReference>
<keyword evidence="14" id="KW-1185">Reference proteome</keyword>
<evidence type="ECO:0000256" key="10">
    <source>
        <dbReference type="ARBA" id="ARBA00024323"/>
    </source>
</evidence>
<evidence type="ECO:0000256" key="6">
    <source>
        <dbReference type="ARBA" id="ARBA00023098"/>
    </source>
</evidence>
<evidence type="ECO:0000256" key="3">
    <source>
        <dbReference type="ARBA" id="ARBA00022679"/>
    </source>
</evidence>
<comment type="similarity">
    <text evidence="2">Belongs to the taffazin family.</text>
</comment>
<keyword evidence="4" id="KW-1000">Mitochondrion outer membrane</keyword>
<reference evidence="13" key="1">
    <citation type="journal article" date="2020" name="bioRxiv">
        <title>Comparative genomics of Chlamydomonas.</title>
        <authorList>
            <person name="Craig R.J."/>
            <person name="Hasan A.R."/>
            <person name="Ness R.W."/>
            <person name="Keightley P.D."/>
        </authorList>
    </citation>
    <scope>NUCLEOTIDE SEQUENCE</scope>
    <source>
        <strain evidence="13">SAG 7.73</strain>
    </source>
</reference>
<dbReference type="PRINTS" id="PR00979">
    <property type="entry name" value="TAFAZZIN"/>
</dbReference>
<dbReference type="GO" id="GO:0005741">
    <property type="term" value="C:mitochondrial outer membrane"/>
    <property type="evidence" value="ECO:0007669"/>
    <property type="project" value="UniProtKB-SubCell"/>
</dbReference>
<evidence type="ECO:0000256" key="7">
    <source>
        <dbReference type="ARBA" id="ARBA00023128"/>
    </source>
</evidence>
<evidence type="ECO:0000313" key="14">
    <source>
        <dbReference type="Proteomes" id="UP000650467"/>
    </source>
</evidence>
<keyword evidence="8" id="KW-0472">Membrane</keyword>
<evidence type="ECO:0000259" key="12">
    <source>
        <dbReference type="SMART" id="SM00563"/>
    </source>
</evidence>
<evidence type="ECO:0000256" key="4">
    <source>
        <dbReference type="ARBA" id="ARBA00022787"/>
    </source>
</evidence>
<keyword evidence="3" id="KW-0808">Transferase</keyword>
<proteinExistence type="inferred from homology"/>
<organism evidence="13 14">
    <name type="scientific">Chlamydomonas incerta</name>
    <dbReference type="NCBI Taxonomy" id="51695"/>
    <lineage>
        <taxon>Eukaryota</taxon>
        <taxon>Viridiplantae</taxon>
        <taxon>Chlorophyta</taxon>
        <taxon>core chlorophytes</taxon>
        <taxon>Chlorophyceae</taxon>
        <taxon>CS clade</taxon>
        <taxon>Chlamydomonadales</taxon>
        <taxon>Chlamydomonadaceae</taxon>
        <taxon>Chlamydomonas</taxon>
    </lineage>
</organism>
<dbReference type="EMBL" id="JAEHOC010000004">
    <property type="protein sequence ID" value="KAG2442567.1"/>
    <property type="molecule type" value="Genomic_DNA"/>
</dbReference>
<dbReference type="PANTHER" id="PTHR12497:SF0">
    <property type="entry name" value="TAFAZZIN"/>
    <property type="match status" value="1"/>
</dbReference>
<protein>
    <recommendedName>
        <fullName evidence="12">Phospholipid/glycerol acyltransferase domain-containing protein</fullName>
    </recommendedName>
</protein>
<dbReference type="Pfam" id="PF01553">
    <property type="entry name" value="Acyltransferase"/>
    <property type="match status" value="1"/>
</dbReference>
<comment type="caution">
    <text evidence="13">The sequence shown here is derived from an EMBL/GenBank/DDBJ whole genome shotgun (WGS) entry which is preliminary data.</text>
</comment>
<evidence type="ECO:0000256" key="5">
    <source>
        <dbReference type="ARBA" id="ARBA00022792"/>
    </source>
</evidence>
<dbReference type="SUPFAM" id="SSF69593">
    <property type="entry name" value="Glycerol-3-phosphate (1)-acyltransferase"/>
    <property type="match status" value="1"/>
</dbReference>